<organism evidence="8 9">
    <name type="scientific">Paragemmobacter amnigenus</name>
    <dbReference type="NCBI Taxonomy" id="2852097"/>
    <lineage>
        <taxon>Bacteria</taxon>
        <taxon>Pseudomonadati</taxon>
        <taxon>Pseudomonadota</taxon>
        <taxon>Alphaproteobacteria</taxon>
        <taxon>Rhodobacterales</taxon>
        <taxon>Paracoccaceae</taxon>
        <taxon>Paragemmobacter</taxon>
    </lineage>
</organism>
<keyword evidence="3 6" id="KW-0812">Transmembrane</keyword>
<evidence type="ECO:0000256" key="2">
    <source>
        <dbReference type="ARBA" id="ARBA00007362"/>
    </source>
</evidence>
<feature type="transmembrane region" description="Helical" evidence="6">
    <location>
        <begin position="111"/>
        <end position="133"/>
    </location>
</feature>
<feature type="transmembrane region" description="Helical" evidence="6">
    <location>
        <begin position="84"/>
        <end position="104"/>
    </location>
</feature>
<comment type="similarity">
    <text evidence="2">Belongs to the EamA transporter family.</text>
</comment>
<dbReference type="PANTHER" id="PTHR32322:SF2">
    <property type="entry name" value="EAMA DOMAIN-CONTAINING PROTEIN"/>
    <property type="match status" value="1"/>
</dbReference>
<evidence type="ECO:0000313" key="8">
    <source>
        <dbReference type="EMBL" id="MBU9697725.1"/>
    </source>
</evidence>
<feature type="transmembrane region" description="Helical" evidence="6">
    <location>
        <begin position="238"/>
        <end position="255"/>
    </location>
</feature>
<feature type="transmembrane region" description="Helical" evidence="6">
    <location>
        <begin position="139"/>
        <end position="161"/>
    </location>
</feature>
<dbReference type="InterPro" id="IPR000620">
    <property type="entry name" value="EamA_dom"/>
</dbReference>
<comment type="subcellular location">
    <subcellularLocation>
        <location evidence="1">Membrane</location>
        <topology evidence="1">Multi-pass membrane protein</topology>
    </subcellularLocation>
</comment>
<feature type="transmembrane region" description="Helical" evidence="6">
    <location>
        <begin position="20"/>
        <end position="43"/>
    </location>
</feature>
<evidence type="ECO:0000259" key="7">
    <source>
        <dbReference type="Pfam" id="PF00892"/>
    </source>
</evidence>
<proteinExistence type="inferred from homology"/>
<accession>A0ABS6J5R7</accession>
<protein>
    <submittedName>
        <fullName evidence="8">DMT family transporter</fullName>
    </submittedName>
</protein>
<feature type="domain" description="EamA" evidence="7">
    <location>
        <begin position="3"/>
        <end position="127"/>
    </location>
</feature>
<feature type="domain" description="EamA" evidence="7">
    <location>
        <begin position="145"/>
        <end position="277"/>
    </location>
</feature>
<evidence type="ECO:0000256" key="4">
    <source>
        <dbReference type="ARBA" id="ARBA00022989"/>
    </source>
</evidence>
<feature type="transmembrane region" description="Helical" evidence="6">
    <location>
        <begin position="261"/>
        <end position="277"/>
    </location>
</feature>
<evidence type="ECO:0000256" key="3">
    <source>
        <dbReference type="ARBA" id="ARBA00022692"/>
    </source>
</evidence>
<evidence type="ECO:0000256" key="5">
    <source>
        <dbReference type="ARBA" id="ARBA00023136"/>
    </source>
</evidence>
<evidence type="ECO:0000256" key="1">
    <source>
        <dbReference type="ARBA" id="ARBA00004141"/>
    </source>
</evidence>
<dbReference type="EMBL" id="JAAATX020000004">
    <property type="protein sequence ID" value="MBU9697725.1"/>
    <property type="molecule type" value="Genomic_DNA"/>
</dbReference>
<dbReference type="Proteomes" id="UP000731907">
    <property type="component" value="Unassembled WGS sequence"/>
</dbReference>
<feature type="transmembrane region" description="Helical" evidence="6">
    <location>
        <begin position="55"/>
        <end position="78"/>
    </location>
</feature>
<comment type="caution">
    <text evidence="8">The sequence shown here is derived from an EMBL/GenBank/DDBJ whole genome shotgun (WGS) entry which is preliminary data.</text>
</comment>
<dbReference type="Pfam" id="PF00892">
    <property type="entry name" value="EamA"/>
    <property type="match status" value="2"/>
</dbReference>
<reference evidence="8 9" key="1">
    <citation type="submission" date="2021-06" db="EMBL/GenBank/DDBJ databases">
        <title>Rhodobacteraceae bacterium strain HSP-20.</title>
        <authorList>
            <person name="Chen W.-M."/>
        </authorList>
    </citation>
    <scope>NUCLEOTIDE SEQUENCE [LARGE SCALE GENOMIC DNA]</scope>
    <source>
        <strain evidence="8 9">HSP-20</strain>
    </source>
</reference>
<feature type="transmembrane region" description="Helical" evidence="6">
    <location>
        <begin position="207"/>
        <end position="226"/>
    </location>
</feature>
<feature type="transmembrane region" description="Helical" evidence="6">
    <location>
        <begin position="173"/>
        <end position="195"/>
    </location>
</feature>
<dbReference type="SUPFAM" id="SSF103481">
    <property type="entry name" value="Multidrug resistance efflux transporter EmrE"/>
    <property type="match status" value="2"/>
</dbReference>
<keyword evidence="4 6" id="KW-1133">Transmembrane helix</keyword>
<sequence length="290" mass="30497">MLGLGWGMTQPLGKMATEDGHGPFGLIFWQLVVCMIVLGAISLPRGKGIVWTWPAMRFYGIVAALGTLVPNATFYLSVARLPSGVMSMIISAVPMIAFPLALLLGMERFRWLRLAGLCLGLTGVALLAAPGAVLPEAGMVAFLPVAMIGPLCYALEGLYVARNGTAGMDAVQAMFGASVAGLLGCLPLALMTGQMFDPFAGFDRPEAALAVSSAIHALMYAAYVWLAFRAGAVFASQCSYIVTGAGIFWAMVLLGERFPPSLWLSLVLLLVGVALVSPREKAGREVSPAL</sequence>
<dbReference type="InterPro" id="IPR037185">
    <property type="entry name" value="EmrE-like"/>
</dbReference>
<keyword evidence="9" id="KW-1185">Reference proteome</keyword>
<keyword evidence="5 6" id="KW-0472">Membrane</keyword>
<dbReference type="InterPro" id="IPR050638">
    <property type="entry name" value="AA-Vitamin_Transporters"/>
</dbReference>
<evidence type="ECO:0000313" key="9">
    <source>
        <dbReference type="Proteomes" id="UP000731907"/>
    </source>
</evidence>
<evidence type="ECO:0000256" key="6">
    <source>
        <dbReference type="SAM" id="Phobius"/>
    </source>
</evidence>
<dbReference type="PANTHER" id="PTHR32322">
    <property type="entry name" value="INNER MEMBRANE TRANSPORTER"/>
    <property type="match status" value="1"/>
</dbReference>
<gene>
    <name evidence="8" type="ORF">GU927_007675</name>
</gene>
<name>A0ABS6J5R7_9RHOB</name>